<proteinExistence type="inferred from homology"/>
<comment type="subcellular location">
    <subcellularLocation>
        <location evidence="7">Cell inner membrane</location>
        <topology evidence="7">Multi-pass membrane protein</topology>
    </subcellularLocation>
    <subcellularLocation>
        <location evidence="1">Cell membrane</location>
        <topology evidence="1">Multi-pass membrane protein</topology>
    </subcellularLocation>
</comment>
<evidence type="ECO:0000256" key="7">
    <source>
        <dbReference type="RuleBase" id="RU365041"/>
    </source>
</evidence>
<keyword evidence="7" id="KW-0997">Cell inner membrane</keyword>
<dbReference type="EMBL" id="OANS01000005">
    <property type="protein sequence ID" value="SNX29537.1"/>
    <property type="molecule type" value="Genomic_DNA"/>
</dbReference>
<dbReference type="InterPro" id="IPR003416">
    <property type="entry name" value="MgtC/SapB/SrpB/YhiD_fam"/>
</dbReference>
<evidence type="ECO:0000256" key="6">
    <source>
        <dbReference type="ARBA" id="ARBA00023136"/>
    </source>
</evidence>
<evidence type="ECO:0000256" key="4">
    <source>
        <dbReference type="ARBA" id="ARBA00022692"/>
    </source>
</evidence>
<evidence type="ECO:0000313" key="9">
    <source>
        <dbReference type="EMBL" id="SNX29537.1"/>
    </source>
</evidence>
<feature type="domain" description="MgtC/SapB/SrpB/YhiD N-terminal" evidence="8">
    <location>
        <begin position="13"/>
        <end position="138"/>
    </location>
</feature>
<dbReference type="AlphaFoldDB" id="A0A240E2T7"/>
<dbReference type="InterPro" id="IPR049177">
    <property type="entry name" value="MgtC_SapB_SrpB_YhiD_N"/>
</dbReference>
<keyword evidence="10" id="KW-1185">Reference proteome</keyword>
<feature type="transmembrane region" description="Helical" evidence="7">
    <location>
        <begin position="38"/>
        <end position="56"/>
    </location>
</feature>
<dbReference type="PANTHER" id="PTHR33778">
    <property type="entry name" value="PROTEIN MGTC"/>
    <property type="match status" value="1"/>
</dbReference>
<evidence type="ECO:0000256" key="1">
    <source>
        <dbReference type="ARBA" id="ARBA00004651"/>
    </source>
</evidence>
<keyword evidence="3" id="KW-1003">Cell membrane</keyword>
<dbReference type="Pfam" id="PF02308">
    <property type="entry name" value="MgtC"/>
    <property type="match status" value="1"/>
</dbReference>
<feature type="transmembrane region" description="Helical" evidence="7">
    <location>
        <begin position="94"/>
        <end position="112"/>
    </location>
</feature>
<protein>
    <recommendedName>
        <fullName evidence="7">Protein MgtC</fullName>
    </recommendedName>
</protein>
<evidence type="ECO:0000256" key="2">
    <source>
        <dbReference type="ARBA" id="ARBA00009298"/>
    </source>
</evidence>
<dbReference type="PRINTS" id="PR01837">
    <property type="entry name" value="MGTCSAPBPROT"/>
</dbReference>
<keyword evidence="4 7" id="KW-0812">Transmembrane</keyword>
<feature type="transmembrane region" description="Helical" evidence="7">
    <location>
        <begin position="68"/>
        <end position="87"/>
    </location>
</feature>
<gene>
    <name evidence="9" type="ORF">SAMN06295945_1915</name>
</gene>
<reference evidence="10" key="1">
    <citation type="submission" date="2017-08" db="EMBL/GenBank/DDBJ databases">
        <authorList>
            <person name="Varghese N."/>
            <person name="Submissions S."/>
        </authorList>
    </citation>
    <scope>NUCLEOTIDE SEQUENCE [LARGE SCALE GENOMIC DNA]</scope>
    <source>
        <strain evidence="10">AP-Melu-1000-B4</strain>
    </source>
</reference>
<evidence type="ECO:0000259" key="8">
    <source>
        <dbReference type="Pfam" id="PF02308"/>
    </source>
</evidence>
<keyword evidence="5 7" id="KW-1133">Transmembrane helix</keyword>
<dbReference type="GO" id="GO:0005886">
    <property type="term" value="C:plasma membrane"/>
    <property type="evidence" value="ECO:0007669"/>
    <property type="project" value="UniProtKB-SubCell"/>
</dbReference>
<name>A0A240E2T7_9BURK</name>
<evidence type="ECO:0000256" key="5">
    <source>
        <dbReference type="ARBA" id="ARBA00022989"/>
    </source>
</evidence>
<evidence type="ECO:0000313" key="10">
    <source>
        <dbReference type="Proteomes" id="UP000218069"/>
    </source>
</evidence>
<feature type="transmembrane region" description="Helical" evidence="7">
    <location>
        <begin position="118"/>
        <end position="136"/>
    </location>
</feature>
<feature type="transmembrane region" description="Helical" evidence="7">
    <location>
        <begin position="6"/>
        <end position="26"/>
    </location>
</feature>
<evidence type="ECO:0000256" key="3">
    <source>
        <dbReference type="ARBA" id="ARBA00022475"/>
    </source>
</evidence>
<sequence>MDMELLAFIVPRLLLALFAGVVLGLNRWLHHKSAGIRTHSLVAIGAATAILLVADFPQDNAQSASRVLQGLLTGIGFLGAGVIVQSGSTNRTHGLTTAASLWAVALFGAAFGAGQFTLGLTALSLTILIIVLGGFIEKQLAHRFTHQAETELKSDDLRK</sequence>
<dbReference type="Proteomes" id="UP000218069">
    <property type="component" value="Unassembled WGS sequence"/>
</dbReference>
<accession>A0A240E2T7</accession>
<comment type="similarity">
    <text evidence="2 7">Belongs to the MgtC/SapB family.</text>
</comment>
<dbReference type="OrthoDB" id="9811198at2"/>
<organism evidence="9 10">
    <name type="scientific">Polynucleobacter meluiroseus</name>
    <dbReference type="NCBI Taxonomy" id="1938814"/>
    <lineage>
        <taxon>Bacteria</taxon>
        <taxon>Pseudomonadati</taxon>
        <taxon>Pseudomonadota</taxon>
        <taxon>Betaproteobacteria</taxon>
        <taxon>Burkholderiales</taxon>
        <taxon>Burkholderiaceae</taxon>
        <taxon>Polynucleobacter</taxon>
    </lineage>
</organism>
<dbReference type="PANTHER" id="PTHR33778:SF1">
    <property type="entry name" value="MAGNESIUM TRANSPORTER YHID-RELATED"/>
    <property type="match status" value="1"/>
</dbReference>
<keyword evidence="6 7" id="KW-0472">Membrane</keyword>